<dbReference type="Proteomes" id="UP001652625">
    <property type="component" value="Chromosome 07"/>
</dbReference>
<evidence type="ECO:0000313" key="2">
    <source>
        <dbReference type="RefSeq" id="XP_065657784.1"/>
    </source>
</evidence>
<proteinExistence type="predicted"/>
<protein>
    <submittedName>
        <fullName evidence="2">Uncharacterized protein LOC136082431</fullName>
    </submittedName>
</protein>
<dbReference type="PANTHER" id="PTHR28601:SF1">
    <property type="entry name" value="COILED-COIL DOMAIN-CONTAINING PROTEIN 24"/>
    <property type="match status" value="1"/>
</dbReference>
<organism evidence="1 2">
    <name type="scientific">Hydra vulgaris</name>
    <name type="common">Hydra</name>
    <name type="synonym">Hydra attenuata</name>
    <dbReference type="NCBI Taxonomy" id="6087"/>
    <lineage>
        <taxon>Eukaryota</taxon>
        <taxon>Metazoa</taxon>
        <taxon>Cnidaria</taxon>
        <taxon>Hydrozoa</taxon>
        <taxon>Hydroidolina</taxon>
        <taxon>Anthoathecata</taxon>
        <taxon>Aplanulata</taxon>
        <taxon>Hydridae</taxon>
        <taxon>Hydra</taxon>
    </lineage>
</organism>
<sequence length="248" mass="28718">MSEIFFKPCKSLWKEIQLYVSSTEKSTIKAIIGESLIEETEELHSEISILNDIWKEKYEIIPQSTSIQEGILKQIQFFVELLKKKIDNRECYWKCILNESDIQLLDEVIKGGNINCINDSLNLLSLTADKLVLKVNELLDEEKTEKLVHTFREHLEDERRFLIKQVQVIQNALIEKNNKLSQGGRYTSIADLRQLCAKLEKAVLSKDELIGCGKNSLVYLPKPPLQINNTMFLHRRNRLISAKKTSDK</sequence>
<keyword evidence="1" id="KW-1185">Reference proteome</keyword>
<accession>A0ABM4C842</accession>
<dbReference type="GeneID" id="136082431"/>
<dbReference type="InterPro" id="IPR031367">
    <property type="entry name" value="CCDC24"/>
</dbReference>
<evidence type="ECO:0000313" key="1">
    <source>
        <dbReference type="Proteomes" id="UP001652625"/>
    </source>
</evidence>
<name>A0ABM4C842_HYDVU</name>
<reference evidence="2" key="1">
    <citation type="submission" date="2025-08" db="UniProtKB">
        <authorList>
            <consortium name="RefSeq"/>
        </authorList>
    </citation>
    <scope>IDENTIFICATION</scope>
</reference>
<dbReference type="PANTHER" id="PTHR28601">
    <property type="entry name" value="COILED-COIL DOMAIN-CONTAINING PROTEIN 24"/>
    <property type="match status" value="1"/>
</dbReference>
<dbReference type="RefSeq" id="XP_065657784.1">
    <property type="nucleotide sequence ID" value="XM_065801712.1"/>
</dbReference>
<gene>
    <name evidence="2" type="primary">LOC136082431</name>
</gene>